<evidence type="ECO:0000259" key="1">
    <source>
        <dbReference type="PROSITE" id="PS51186"/>
    </source>
</evidence>
<dbReference type="PROSITE" id="PS51186">
    <property type="entry name" value="GNAT"/>
    <property type="match status" value="1"/>
</dbReference>
<name>A0A5C8P8M1_9HYPH</name>
<feature type="domain" description="N-acetyltransferase" evidence="1">
    <location>
        <begin position="3"/>
        <end position="162"/>
    </location>
</feature>
<dbReference type="OrthoDB" id="359414at2"/>
<evidence type="ECO:0000313" key="3">
    <source>
        <dbReference type="Proteomes" id="UP000321638"/>
    </source>
</evidence>
<dbReference type="InterPro" id="IPR000182">
    <property type="entry name" value="GNAT_dom"/>
</dbReference>
<keyword evidence="2" id="KW-0808">Transferase</keyword>
<sequence length="163" mass="17686">MTPQWRAMHESDLAAVLHAAGTAHPGLPESEAVFAERLSLFPRGCLVLANGAAVEGYAVSHPIRRFCPPALDTLLGDLPGDADDYYIHDLVVSPQRRGGGHAAAGVHRLLDVASAYETASLVSVYGTARFWARFGFAPAVRDMRDKLRPYGADAVYMLRRNRA</sequence>
<dbReference type="SUPFAM" id="SSF55729">
    <property type="entry name" value="Acyl-CoA N-acyltransferases (Nat)"/>
    <property type="match status" value="1"/>
</dbReference>
<dbReference type="RefSeq" id="WP_147852495.1">
    <property type="nucleotide sequence ID" value="NZ_VDUZ01000086.1"/>
</dbReference>
<dbReference type="EMBL" id="VDUZ01000086">
    <property type="protein sequence ID" value="TXL69363.1"/>
    <property type="molecule type" value="Genomic_DNA"/>
</dbReference>
<proteinExistence type="predicted"/>
<dbReference type="Pfam" id="PF00583">
    <property type="entry name" value="Acetyltransf_1"/>
    <property type="match status" value="1"/>
</dbReference>
<dbReference type="InterPro" id="IPR016181">
    <property type="entry name" value="Acyl_CoA_acyltransferase"/>
</dbReference>
<dbReference type="Gene3D" id="3.40.630.30">
    <property type="match status" value="1"/>
</dbReference>
<reference evidence="2 3" key="1">
    <citation type="submission" date="2019-06" db="EMBL/GenBank/DDBJ databases">
        <title>New taxonomy in bacterial strain CC-CFT640, isolated from vineyard.</title>
        <authorList>
            <person name="Lin S.-Y."/>
            <person name="Tsai C.-F."/>
            <person name="Young C.-C."/>
        </authorList>
    </citation>
    <scope>NUCLEOTIDE SEQUENCE [LARGE SCALE GENOMIC DNA]</scope>
    <source>
        <strain evidence="2 3">CC-CFT640</strain>
    </source>
</reference>
<dbReference type="GO" id="GO:0016747">
    <property type="term" value="F:acyltransferase activity, transferring groups other than amino-acyl groups"/>
    <property type="evidence" value="ECO:0007669"/>
    <property type="project" value="InterPro"/>
</dbReference>
<accession>A0A5C8P8M1</accession>
<dbReference type="AlphaFoldDB" id="A0A5C8P8M1"/>
<comment type="caution">
    <text evidence="2">The sequence shown here is derived from an EMBL/GenBank/DDBJ whole genome shotgun (WGS) entry which is preliminary data.</text>
</comment>
<gene>
    <name evidence="2" type="ORF">FHP25_39350</name>
</gene>
<organism evidence="2 3">
    <name type="scientific">Vineibacter terrae</name>
    <dbReference type="NCBI Taxonomy" id="2586908"/>
    <lineage>
        <taxon>Bacteria</taxon>
        <taxon>Pseudomonadati</taxon>
        <taxon>Pseudomonadota</taxon>
        <taxon>Alphaproteobacteria</taxon>
        <taxon>Hyphomicrobiales</taxon>
        <taxon>Vineibacter</taxon>
    </lineage>
</organism>
<keyword evidence="3" id="KW-1185">Reference proteome</keyword>
<dbReference type="Proteomes" id="UP000321638">
    <property type="component" value="Unassembled WGS sequence"/>
</dbReference>
<protein>
    <submittedName>
        <fullName evidence="2">GNAT family N-acetyltransferase</fullName>
    </submittedName>
</protein>
<evidence type="ECO:0000313" key="2">
    <source>
        <dbReference type="EMBL" id="TXL69363.1"/>
    </source>
</evidence>